<dbReference type="AlphaFoldDB" id="A0A0F6WR04"/>
<keyword evidence="1" id="KW-0540">Nuclease</keyword>
<dbReference type="InterPro" id="IPR003615">
    <property type="entry name" value="HNH_nuc"/>
</dbReference>
<gene>
    <name evidence="1" type="ORF">YH66_09665</name>
</gene>
<dbReference type="RefSeq" id="WP_003861824.1">
    <property type="nucleotide sequence ID" value="NZ_CP011309.1"/>
</dbReference>
<proteinExistence type="predicted"/>
<protein>
    <submittedName>
        <fullName evidence="1">HNH endonuclease</fullName>
    </submittedName>
</protein>
<sequence length="96" mass="10934">MAWENGNKPHTTSKERERILSRDDYRCQISGPRCTGVATEVDHIDNSRNSNYWRDANKRAVCSACHKAETQREAAEARAVRKARGLFPVERHPGLV</sequence>
<evidence type="ECO:0000313" key="1">
    <source>
        <dbReference type="EMBL" id="AKF27798.1"/>
    </source>
</evidence>
<keyword evidence="1" id="KW-0255">Endonuclease</keyword>
<dbReference type="GO" id="GO:0004519">
    <property type="term" value="F:endonuclease activity"/>
    <property type="evidence" value="ECO:0007669"/>
    <property type="project" value="UniProtKB-KW"/>
</dbReference>
<dbReference type="PATRIC" id="fig|92706.3.peg.2018"/>
<dbReference type="CDD" id="cd00085">
    <property type="entry name" value="HNHc"/>
    <property type="match status" value="1"/>
</dbReference>
<accession>A0A0F6WR04</accession>
<reference evidence="1 2" key="1">
    <citation type="submission" date="2015-04" db="EMBL/GenBank/DDBJ databases">
        <title>Complete Genome Sequence of Brevibacterium flavum ATCC 15168.</title>
        <authorList>
            <person name="Ahn J."/>
            <person name="Park G."/>
            <person name="Jeon W."/>
            <person name="Jang Y."/>
            <person name="Jang M."/>
            <person name="Lee H."/>
            <person name="Lee H."/>
        </authorList>
    </citation>
    <scope>NUCLEOTIDE SEQUENCE [LARGE SCALE GENOMIC DNA]</scope>
    <source>
        <strain evidence="1 2">ATCC 15168</strain>
    </source>
</reference>
<name>A0A0F6WR04_9CORY</name>
<keyword evidence="2" id="KW-1185">Reference proteome</keyword>
<dbReference type="HOGENOM" id="CLU_108879_10_0_11"/>
<evidence type="ECO:0000313" key="2">
    <source>
        <dbReference type="Proteomes" id="UP000034037"/>
    </source>
</evidence>
<dbReference type="Gene3D" id="1.10.30.50">
    <property type="match status" value="1"/>
</dbReference>
<keyword evidence="1" id="KW-0378">Hydrolase</keyword>
<dbReference type="EMBL" id="CP011309">
    <property type="protein sequence ID" value="AKF27798.1"/>
    <property type="molecule type" value="Genomic_DNA"/>
</dbReference>
<dbReference type="Proteomes" id="UP000034037">
    <property type="component" value="Chromosome"/>
</dbReference>
<organism evidence="1 2">
    <name type="scientific">[Brevibacterium] flavum</name>
    <dbReference type="NCBI Taxonomy" id="92706"/>
    <lineage>
        <taxon>Bacteria</taxon>
        <taxon>Bacillati</taxon>
        <taxon>Actinomycetota</taxon>
        <taxon>Actinomycetes</taxon>
        <taxon>Mycobacteriales</taxon>
        <taxon>Corynebacteriaceae</taxon>
        <taxon>Corynebacterium</taxon>
    </lineage>
</organism>